<dbReference type="GeneID" id="25263160"/>
<keyword evidence="9" id="KW-1185">Reference proteome</keyword>
<feature type="domain" description="Glycosyl hydrolase family 32 C-terminal" evidence="7">
    <location>
        <begin position="439"/>
        <end position="586"/>
    </location>
</feature>
<protein>
    <submittedName>
        <fullName evidence="8">Glycoside hydrolase family 32 protein</fullName>
    </submittedName>
</protein>
<reference evidence="8 9" key="1">
    <citation type="submission" date="2014-05" db="EMBL/GenBank/DDBJ databases">
        <title>Draft genome sequence of a rare smut relative, Tilletiaria anomala UBC 951.</title>
        <authorList>
            <consortium name="DOE Joint Genome Institute"/>
            <person name="Toome M."/>
            <person name="Kuo A."/>
            <person name="Henrissat B."/>
            <person name="Lipzen A."/>
            <person name="Tritt A."/>
            <person name="Yoshinaga Y."/>
            <person name="Zane M."/>
            <person name="Barry K."/>
            <person name="Grigoriev I.V."/>
            <person name="Spatafora J.W."/>
            <person name="Aimea M.C."/>
        </authorList>
    </citation>
    <scope>NUCLEOTIDE SEQUENCE [LARGE SCALE GENOMIC DNA]</scope>
    <source>
        <strain evidence="8 9">UBC 951</strain>
    </source>
</reference>
<dbReference type="STRING" id="1037660.A0A066WMJ0"/>
<evidence type="ECO:0000313" key="9">
    <source>
        <dbReference type="Proteomes" id="UP000027361"/>
    </source>
</evidence>
<feature type="chain" id="PRO_5001629157" evidence="5">
    <location>
        <begin position="28"/>
        <end position="599"/>
    </location>
</feature>
<dbReference type="InterPro" id="IPR001362">
    <property type="entry name" value="Glyco_hydro_32"/>
</dbReference>
<comment type="caution">
    <text evidence="8">The sequence shown here is derived from an EMBL/GenBank/DDBJ whole genome shotgun (WGS) entry which is preliminary data.</text>
</comment>
<dbReference type="InterPro" id="IPR013189">
    <property type="entry name" value="Glyco_hydro_32_C"/>
</dbReference>
<dbReference type="Pfam" id="PF08244">
    <property type="entry name" value="Glyco_hydro_32C"/>
    <property type="match status" value="1"/>
</dbReference>
<keyword evidence="5" id="KW-0732">Signal</keyword>
<evidence type="ECO:0000256" key="4">
    <source>
        <dbReference type="RuleBase" id="RU362110"/>
    </source>
</evidence>
<dbReference type="Gene3D" id="2.60.120.560">
    <property type="entry name" value="Exo-inulinase, domain 1"/>
    <property type="match status" value="1"/>
</dbReference>
<dbReference type="InterPro" id="IPR018053">
    <property type="entry name" value="Glyco_hydro_32_AS"/>
</dbReference>
<dbReference type="HOGENOM" id="CLU_001528_3_3_1"/>
<dbReference type="InterPro" id="IPR013148">
    <property type="entry name" value="Glyco_hydro_32_N"/>
</dbReference>
<evidence type="ECO:0000256" key="3">
    <source>
        <dbReference type="ARBA" id="ARBA00023295"/>
    </source>
</evidence>
<dbReference type="SUPFAM" id="SSF49899">
    <property type="entry name" value="Concanavalin A-like lectins/glucanases"/>
    <property type="match status" value="1"/>
</dbReference>
<dbReference type="SMART" id="SM00640">
    <property type="entry name" value="Glyco_32"/>
    <property type="match status" value="1"/>
</dbReference>
<dbReference type="RefSeq" id="XP_013245048.1">
    <property type="nucleotide sequence ID" value="XM_013389594.1"/>
</dbReference>
<keyword evidence="2 4" id="KW-0378">Hydrolase</keyword>
<dbReference type="GO" id="GO:0000324">
    <property type="term" value="C:fungal-type vacuole"/>
    <property type="evidence" value="ECO:0007669"/>
    <property type="project" value="TreeGrafter"/>
</dbReference>
<dbReference type="Gene3D" id="2.115.10.20">
    <property type="entry name" value="Glycosyl hydrolase domain, family 43"/>
    <property type="match status" value="1"/>
</dbReference>
<dbReference type="Proteomes" id="UP000027361">
    <property type="component" value="Unassembled WGS sequence"/>
</dbReference>
<evidence type="ECO:0000259" key="7">
    <source>
        <dbReference type="Pfam" id="PF08244"/>
    </source>
</evidence>
<dbReference type="PROSITE" id="PS00609">
    <property type="entry name" value="GLYCOSYL_HYDROL_F32"/>
    <property type="match status" value="1"/>
</dbReference>
<evidence type="ECO:0000256" key="5">
    <source>
        <dbReference type="SAM" id="SignalP"/>
    </source>
</evidence>
<evidence type="ECO:0000256" key="1">
    <source>
        <dbReference type="ARBA" id="ARBA00009902"/>
    </source>
</evidence>
<dbReference type="EMBL" id="JMSN01000012">
    <property type="protein sequence ID" value="KDN52224.1"/>
    <property type="molecule type" value="Genomic_DNA"/>
</dbReference>
<sequence>MLAGRPMFSSLGGALAGLLLATSRATASPYPVHVATSEQLSSSSLFSARQSQSQTAVVPKADISTCATSNGLAATAFEPSLYTEPYRPQIHFSPSSSFMNDPNGLVYRAESAPGADDALWMMSYQYAYNLSVAGNQHWGLATSKDLWHWKHHDPIIAPTAPGNGIFSGSSVVDRNNTSGLFNSSTPPEHRLVAIYTLNTPESQTQHIAYSTDGGFTYTKYAGNPVIEINQTQFRDPKVFWDTVSQRWIMPVSLSQEYAVLFYASPDLKTWQEVGRFSNSGLLGYQYECPGIIGRVPIQGGPKDGQEAHVLMISINPGATSQGGSFIQYFLGDWDGSNFVASDGAARLLEFGPDSYAAQTYDNTPSGHPVLVSWASNWLYTNRAPTSPWRGSFTVPRNLALKWYPHNPQTSAYVLTQAPIDMTPIQGKSLKSITSAPVANQTVPFVGSGAFDINVTFTTANATSNSFGTLSIASESGAQSIHVGVLMGQPAQVFIDRRNASSSFADSTPFFVDRFSTIVMPTYADPANMSSDASITLRAIVDKSVLELYAQDGVAVGTTSFFFDGGADPASVEVLSGENVSASKFTVTALKSTWDCFVQA</sequence>
<gene>
    <name evidence="8" type="ORF">K437DRAFT_24519</name>
</gene>
<proteinExistence type="inferred from homology"/>
<keyword evidence="3 4" id="KW-0326">Glycosidase</keyword>
<dbReference type="InterPro" id="IPR013320">
    <property type="entry name" value="ConA-like_dom_sf"/>
</dbReference>
<dbReference type="CDD" id="cd18622">
    <property type="entry name" value="GH32_Inu-like"/>
    <property type="match status" value="1"/>
</dbReference>
<dbReference type="OMA" id="GTEWRHA"/>
<accession>A0A066WMJ0</accession>
<feature type="domain" description="Glycosyl hydrolase family 32 N-terminal" evidence="6">
    <location>
        <begin position="91"/>
        <end position="401"/>
    </location>
</feature>
<dbReference type="PANTHER" id="PTHR42800:SF2">
    <property type="entry name" value="INVERTASE-RELATED"/>
    <property type="match status" value="1"/>
</dbReference>
<feature type="signal peptide" evidence="5">
    <location>
        <begin position="1"/>
        <end position="27"/>
    </location>
</feature>
<evidence type="ECO:0000259" key="6">
    <source>
        <dbReference type="Pfam" id="PF00251"/>
    </source>
</evidence>
<dbReference type="GO" id="GO:0005987">
    <property type="term" value="P:sucrose catabolic process"/>
    <property type="evidence" value="ECO:0007669"/>
    <property type="project" value="TreeGrafter"/>
</dbReference>
<dbReference type="Pfam" id="PF00251">
    <property type="entry name" value="Glyco_hydro_32N"/>
    <property type="match status" value="1"/>
</dbReference>
<dbReference type="FunCoup" id="A0A066WMJ0">
    <property type="interactions" value="83"/>
</dbReference>
<dbReference type="InterPro" id="IPR023296">
    <property type="entry name" value="Glyco_hydro_beta-prop_sf"/>
</dbReference>
<dbReference type="OrthoDB" id="202537at2759"/>
<organism evidence="8 9">
    <name type="scientific">Tilletiaria anomala (strain ATCC 24038 / CBS 436.72 / UBC 951)</name>
    <dbReference type="NCBI Taxonomy" id="1037660"/>
    <lineage>
        <taxon>Eukaryota</taxon>
        <taxon>Fungi</taxon>
        <taxon>Dikarya</taxon>
        <taxon>Basidiomycota</taxon>
        <taxon>Ustilaginomycotina</taxon>
        <taxon>Exobasidiomycetes</taxon>
        <taxon>Georgefischeriales</taxon>
        <taxon>Tilletiariaceae</taxon>
        <taxon>Tilletiaria</taxon>
    </lineage>
</organism>
<evidence type="ECO:0000256" key="2">
    <source>
        <dbReference type="ARBA" id="ARBA00022801"/>
    </source>
</evidence>
<dbReference type="AlphaFoldDB" id="A0A066WMJ0"/>
<dbReference type="SUPFAM" id="SSF75005">
    <property type="entry name" value="Arabinanase/levansucrase/invertase"/>
    <property type="match status" value="1"/>
</dbReference>
<dbReference type="GO" id="GO:0004575">
    <property type="term" value="F:sucrose alpha-glucosidase activity"/>
    <property type="evidence" value="ECO:0007669"/>
    <property type="project" value="TreeGrafter"/>
</dbReference>
<comment type="similarity">
    <text evidence="1 4">Belongs to the glycosyl hydrolase 32 family.</text>
</comment>
<name>A0A066WMJ0_TILAU</name>
<dbReference type="PANTHER" id="PTHR42800">
    <property type="entry name" value="EXOINULINASE INUD (AFU_ORTHOLOGUE AFUA_5G00480)"/>
    <property type="match status" value="1"/>
</dbReference>
<dbReference type="InParanoid" id="A0A066WMJ0"/>
<evidence type="ECO:0000313" key="8">
    <source>
        <dbReference type="EMBL" id="KDN52224.1"/>
    </source>
</evidence>